<dbReference type="EC" id="4.4.1.5" evidence="3"/>
<gene>
    <name evidence="3" type="primary">gloA</name>
    <name evidence="3" type="ORF">Mal52_19380</name>
</gene>
<proteinExistence type="predicted"/>
<dbReference type="InterPro" id="IPR051785">
    <property type="entry name" value="MMCE/EMCE_epimerase"/>
</dbReference>
<dbReference type="InterPro" id="IPR029068">
    <property type="entry name" value="Glyas_Bleomycin-R_OHBP_Dase"/>
</dbReference>
<dbReference type="GO" id="GO:0004493">
    <property type="term" value="F:methylmalonyl-CoA epimerase activity"/>
    <property type="evidence" value="ECO:0007669"/>
    <property type="project" value="TreeGrafter"/>
</dbReference>
<organism evidence="3 4">
    <name type="scientific">Symmachiella dynata</name>
    <dbReference type="NCBI Taxonomy" id="2527995"/>
    <lineage>
        <taxon>Bacteria</taxon>
        <taxon>Pseudomonadati</taxon>
        <taxon>Planctomycetota</taxon>
        <taxon>Planctomycetia</taxon>
        <taxon>Planctomycetales</taxon>
        <taxon>Planctomycetaceae</taxon>
        <taxon>Symmachiella</taxon>
    </lineage>
</organism>
<accession>A0A517ZLW2</accession>
<dbReference type="PANTHER" id="PTHR43048:SF3">
    <property type="entry name" value="METHYLMALONYL-COA EPIMERASE, MITOCHONDRIAL"/>
    <property type="match status" value="1"/>
</dbReference>
<sequence>MNQSAETTAAPIQVKCIDHVTLIVKDLDRSRDFYVGLLGMDEVTRPGFSFPGSWFQAGPSQIHLILEHDQSSPAGLPRPSKKAGAATRTHHFAFEVDDAYAAADALRAQGIKFMCEPKLRPDGYVQTFISDPDGHSVELFSVPAA</sequence>
<dbReference type="PANTHER" id="PTHR43048">
    <property type="entry name" value="METHYLMALONYL-COA EPIMERASE"/>
    <property type="match status" value="1"/>
</dbReference>
<dbReference type="KEGG" id="sdyn:Mal52_19380"/>
<dbReference type="AlphaFoldDB" id="A0A517ZLW2"/>
<dbReference type="GO" id="GO:0046872">
    <property type="term" value="F:metal ion binding"/>
    <property type="evidence" value="ECO:0007669"/>
    <property type="project" value="UniProtKB-KW"/>
</dbReference>
<protein>
    <submittedName>
        <fullName evidence="3">Lactoylglutathione lyase</fullName>
        <ecNumber evidence="3">4.4.1.5</ecNumber>
    </submittedName>
</protein>
<keyword evidence="1" id="KW-0479">Metal-binding</keyword>
<dbReference type="InterPro" id="IPR018146">
    <property type="entry name" value="Glyoxalase_1_CS"/>
</dbReference>
<dbReference type="Pfam" id="PF00903">
    <property type="entry name" value="Glyoxalase"/>
    <property type="match status" value="1"/>
</dbReference>
<name>A0A517ZLW2_9PLAN</name>
<dbReference type="PROSITE" id="PS00934">
    <property type="entry name" value="GLYOXALASE_I_1"/>
    <property type="match status" value="1"/>
</dbReference>
<reference evidence="3 4" key="1">
    <citation type="submission" date="2019-02" db="EMBL/GenBank/DDBJ databases">
        <title>Deep-cultivation of Planctomycetes and their phenomic and genomic characterization uncovers novel biology.</title>
        <authorList>
            <person name="Wiegand S."/>
            <person name="Jogler M."/>
            <person name="Boedeker C."/>
            <person name="Pinto D."/>
            <person name="Vollmers J."/>
            <person name="Rivas-Marin E."/>
            <person name="Kohn T."/>
            <person name="Peeters S.H."/>
            <person name="Heuer A."/>
            <person name="Rast P."/>
            <person name="Oberbeckmann S."/>
            <person name="Bunk B."/>
            <person name="Jeske O."/>
            <person name="Meyerdierks A."/>
            <person name="Storesund J.E."/>
            <person name="Kallscheuer N."/>
            <person name="Luecker S."/>
            <person name="Lage O.M."/>
            <person name="Pohl T."/>
            <person name="Merkel B.J."/>
            <person name="Hornburger P."/>
            <person name="Mueller R.-W."/>
            <person name="Bruemmer F."/>
            <person name="Labrenz M."/>
            <person name="Spormann A.M."/>
            <person name="Op den Camp H."/>
            <person name="Overmann J."/>
            <person name="Amann R."/>
            <person name="Jetten M.S.M."/>
            <person name="Mascher T."/>
            <person name="Medema M.H."/>
            <person name="Devos D.P."/>
            <person name="Kaster A.-K."/>
            <person name="Ovreas L."/>
            <person name="Rohde M."/>
            <person name="Galperin M.Y."/>
            <person name="Jogler C."/>
        </authorList>
    </citation>
    <scope>NUCLEOTIDE SEQUENCE [LARGE SCALE GENOMIC DNA]</scope>
    <source>
        <strain evidence="3 4">Mal52</strain>
    </source>
</reference>
<keyword evidence="3" id="KW-0456">Lyase</keyword>
<dbReference type="Gene3D" id="3.10.180.10">
    <property type="entry name" value="2,3-Dihydroxybiphenyl 1,2-Dioxygenase, domain 1"/>
    <property type="match status" value="1"/>
</dbReference>
<dbReference type="GO" id="GO:0046491">
    <property type="term" value="P:L-methylmalonyl-CoA metabolic process"/>
    <property type="evidence" value="ECO:0007669"/>
    <property type="project" value="TreeGrafter"/>
</dbReference>
<dbReference type="PROSITE" id="PS51819">
    <property type="entry name" value="VOC"/>
    <property type="match status" value="1"/>
</dbReference>
<dbReference type="Proteomes" id="UP000319383">
    <property type="component" value="Chromosome"/>
</dbReference>
<dbReference type="EMBL" id="CP036276">
    <property type="protein sequence ID" value="QDU43463.1"/>
    <property type="molecule type" value="Genomic_DNA"/>
</dbReference>
<dbReference type="GO" id="GO:0004462">
    <property type="term" value="F:lactoylglutathione lyase activity"/>
    <property type="evidence" value="ECO:0007669"/>
    <property type="project" value="UniProtKB-EC"/>
</dbReference>
<dbReference type="RefSeq" id="WP_145375566.1">
    <property type="nucleotide sequence ID" value="NZ_CP036276.1"/>
</dbReference>
<dbReference type="InterPro" id="IPR037523">
    <property type="entry name" value="VOC_core"/>
</dbReference>
<dbReference type="InterPro" id="IPR004360">
    <property type="entry name" value="Glyas_Fos-R_dOase_dom"/>
</dbReference>
<evidence type="ECO:0000313" key="4">
    <source>
        <dbReference type="Proteomes" id="UP000319383"/>
    </source>
</evidence>
<dbReference type="SUPFAM" id="SSF54593">
    <property type="entry name" value="Glyoxalase/Bleomycin resistance protein/Dihydroxybiphenyl dioxygenase"/>
    <property type="match status" value="1"/>
</dbReference>
<evidence type="ECO:0000259" key="2">
    <source>
        <dbReference type="PROSITE" id="PS51819"/>
    </source>
</evidence>
<evidence type="ECO:0000313" key="3">
    <source>
        <dbReference type="EMBL" id="QDU43463.1"/>
    </source>
</evidence>
<keyword evidence="4" id="KW-1185">Reference proteome</keyword>
<feature type="domain" description="VOC" evidence="2">
    <location>
        <begin position="16"/>
        <end position="142"/>
    </location>
</feature>
<evidence type="ECO:0000256" key="1">
    <source>
        <dbReference type="ARBA" id="ARBA00022723"/>
    </source>
</evidence>